<dbReference type="Proteomes" id="UP000189055">
    <property type="component" value="Plasmid pAC1084_1"/>
</dbReference>
<gene>
    <name evidence="1" type="ORF">A0U91_16045</name>
</gene>
<evidence type="ECO:0000313" key="2">
    <source>
        <dbReference type="Proteomes" id="UP000189055"/>
    </source>
</evidence>
<dbReference type="EMBL" id="CP014688">
    <property type="protein sequence ID" value="AQT06518.1"/>
    <property type="molecule type" value="Genomic_DNA"/>
</dbReference>
<dbReference type="AlphaFoldDB" id="A0A1U9LJE4"/>
<sequence>MTAPDPDPASPEDRIINDLLNDAYLIKSGLMDGGIPDLRPYSLDRCMKAVEAMRKDPGERVGNARRFTCCVDVTLIPTLRAWSVSAHELNAIVEDYRGH</sequence>
<dbReference type="RefSeq" id="WP_077932145.1">
    <property type="nucleotide sequence ID" value="NZ_CP014688.1"/>
</dbReference>
<name>A0A1U9LJE4_9PROT</name>
<dbReference type="KEGG" id="aper:A0U91_16045"/>
<protein>
    <submittedName>
        <fullName evidence="1">Uncharacterized protein</fullName>
    </submittedName>
</protein>
<keyword evidence="1" id="KW-0614">Plasmid</keyword>
<accession>A0A1U9LJE4</accession>
<proteinExistence type="predicted"/>
<evidence type="ECO:0000313" key="1">
    <source>
        <dbReference type="EMBL" id="AQT06518.1"/>
    </source>
</evidence>
<geneLocation type="plasmid" evidence="2">
    <name>pac1084_1</name>
</geneLocation>
<organism evidence="1 2">
    <name type="scientific">Acetobacter persici</name>
    <dbReference type="NCBI Taxonomy" id="1076596"/>
    <lineage>
        <taxon>Bacteria</taxon>
        <taxon>Pseudomonadati</taxon>
        <taxon>Pseudomonadota</taxon>
        <taxon>Alphaproteobacteria</taxon>
        <taxon>Acetobacterales</taxon>
        <taxon>Acetobacteraceae</taxon>
        <taxon>Acetobacter</taxon>
    </lineage>
</organism>
<reference evidence="1 2" key="1">
    <citation type="submission" date="2016-03" db="EMBL/GenBank/DDBJ databases">
        <title>Acetic acid bacteria sequencing.</title>
        <authorList>
            <person name="Brandt J."/>
            <person name="Jakob F."/>
            <person name="Vogel R.F."/>
        </authorList>
    </citation>
    <scope>NUCLEOTIDE SEQUENCE [LARGE SCALE GENOMIC DNA]</scope>
    <source>
        <strain evidence="1 2">TMW2.1084</strain>
        <plasmid evidence="2">pac1084_1</plasmid>
    </source>
</reference>